<dbReference type="AlphaFoldDB" id="J1ZMA8"/>
<proteinExistence type="predicted"/>
<reference evidence="2" key="1">
    <citation type="journal article" date="2012" name="J. Bacteriol.">
        <title>Genome Sequence of Streptomyces auratus Strain AGR0001, a Phoslactomycin-Producing Actinomycete.</title>
        <authorList>
            <person name="Han X."/>
            <person name="Li M."/>
            <person name="Ding Z."/>
            <person name="Zhao J."/>
            <person name="Ji K."/>
            <person name="Wen M."/>
            <person name="Lu T."/>
        </authorList>
    </citation>
    <scope>NUCLEOTIDE SEQUENCE [LARGE SCALE GENOMIC DNA]</scope>
    <source>
        <strain evidence="2">AGR0001</strain>
    </source>
</reference>
<dbReference type="InterPro" id="IPR047741">
    <property type="entry name" value="DIP1984-like"/>
</dbReference>
<protein>
    <submittedName>
        <fullName evidence="2">Uncharacterized protein</fullName>
    </submittedName>
</protein>
<reference evidence="3" key="2">
    <citation type="submission" date="2021-04" db="EMBL/GenBank/DDBJ databases">
        <authorList>
            <person name="Wen M.-L."/>
            <person name="Han X.-L."/>
            <person name="Xiong J."/>
        </authorList>
    </citation>
    <scope>NUCLEOTIDE SEQUENCE</scope>
    <source>
        <strain evidence="3">AGR0001</strain>
    </source>
</reference>
<evidence type="ECO:0000313" key="4">
    <source>
        <dbReference type="Proteomes" id="UP000009036"/>
    </source>
</evidence>
<dbReference type="OrthoDB" id="3730241at2"/>
<dbReference type="PATRIC" id="fig|1160718.3.peg.6640"/>
<dbReference type="EMBL" id="CP072931">
    <property type="protein sequence ID" value="QTZ96553.1"/>
    <property type="molecule type" value="Genomic_DNA"/>
</dbReference>
<sequence length="99" mass="10726">MPSVATPTASEDCCAVPITPLPTPARSAAEHDPKQHREREALAQPGQQQTGEQVHEPRVDEASALPVAELRSHADALAREICEVDVRIQRTNGEVDLLD</sequence>
<dbReference type="KEGG" id="sauh:SU9_033670"/>
<dbReference type="EMBL" id="AJGV01000214">
    <property type="protein sequence ID" value="EJJ02581.1"/>
    <property type="molecule type" value="Genomic_DNA"/>
</dbReference>
<dbReference type="Gene3D" id="6.10.320.10">
    <property type="match status" value="1"/>
</dbReference>
<evidence type="ECO:0000313" key="2">
    <source>
        <dbReference type="EMBL" id="EJJ02581.1"/>
    </source>
</evidence>
<name>J1ZMA8_9ACTN</name>
<keyword evidence="4" id="KW-1185">Reference proteome</keyword>
<dbReference type="Pfam" id="PF20935">
    <property type="entry name" value="DUF6847"/>
    <property type="match status" value="1"/>
</dbReference>
<dbReference type="Proteomes" id="UP000009036">
    <property type="component" value="Chromosome"/>
</dbReference>
<accession>J1ZMA8</accession>
<feature type="region of interest" description="Disordered" evidence="1">
    <location>
        <begin position="1"/>
        <end position="62"/>
    </location>
</feature>
<dbReference type="HOGENOM" id="CLU_2318789_0_0_11"/>
<organism evidence="2">
    <name type="scientific">Streptomyces auratus AGR0001</name>
    <dbReference type="NCBI Taxonomy" id="1160718"/>
    <lineage>
        <taxon>Bacteria</taxon>
        <taxon>Bacillati</taxon>
        <taxon>Actinomycetota</taxon>
        <taxon>Actinomycetes</taxon>
        <taxon>Kitasatosporales</taxon>
        <taxon>Streptomycetaceae</taxon>
        <taxon>Streptomyces</taxon>
    </lineage>
</organism>
<evidence type="ECO:0000313" key="3">
    <source>
        <dbReference type="EMBL" id="QTZ96553.1"/>
    </source>
</evidence>
<dbReference type="eggNOG" id="ENOG5030WHJ">
    <property type="taxonomic scope" value="Bacteria"/>
</dbReference>
<evidence type="ECO:0000256" key="1">
    <source>
        <dbReference type="SAM" id="MobiDB-lite"/>
    </source>
</evidence>
<feature type="compositionally biased region" description="Basic and acidic residues" evidence="1">
    <location>
        <begin position="28"/>
        <end position="41"/>
    </location>
</feature>
<gene>
    <name evidence="3" type="ORF">SU9_033670</name>
    <name evidence="2" type="ORF">SU9_32828</name>
</gene>